<dbReference type="PRINTS" id="PR01045">
    <property type="entry name" value="TRNASYNTHGB"/>
</dbReference>
<comment type="caution">
    <text evidence="12">The sequence shown here is derived from an EMBL/GenBank/DDBJ whole genome shotgun (WGS) entry which is preliminary data.</text>
</comment>
<dbReference type="InterPro" id="IPR015944">
    <property type="entry name" value="Gly-tRNA-synth_bsu"/>
</dbReference>
<comment type="subcellular location">
    <subcellularLocation>
        <location evidence="1 10">Cytoplasm</location>
    </subcellularLocation>
</comment>
<evidence type="ECO:0000256" key="4">
    <source>
        <dbReference type="ARBA" id="ARBA00022598"/>
    </source>
</evidence>
<gene>
    <name evidence="10" type="primary">glyS</name>
    <name evidence="12" type="ORF">DFR57_11170</name>
</gene>
<dbReference type="AlphaFoldDB" id="A0A368XBJ2"/>
<evidence type="ECO:0000256" key="1">
    <source>
        <dbReference type="ARBA" id="ARBA00004496"/>
    </source>
</evidence>
<keyword evidence="8 10" id="KW-0030">Aminoacyl-tRNA synthetase</keyword>
<keyword evidence="7 10" id="KW-0648">Protein biosynthesis</keyword>
<dbReference type="PROSITE" id="PS50861">
    <property type="entry name" value="AA_TRNA_LIGASE_II_GLYAB"/>
    <property type="match status" value="1"/>
</dbReference>
<organism evidence="12 13">
    <name type="scientific">Saliterribacillus persicus</name>
    <dbReference type="NCBI Taxonomy" id="930114"/>
    <lineage>
        <taxon>Bacteria</taxon>
        <taxon>Bacillati</taxon>
        <taxon>Bacillota</taxon>
        <taxon>Bacilli</taxon>
        <taxon>Bacillales</taxon>
        <taxon>Bacillaceae</taxon>
        <taxon>Saliterribacillus</taxon>
    </lineage>
</organism>
<name>A0A368XBJ2_9BACI</name>
<dbReference type="GO" id="GO:0004820">
    <property type="term" value="F:glycine-tRNA ligase activity"/>
    <property type="evidence" value="ECO:0007669"/>
    <property type="project" value="UniProtKB-UniRule"/>
</dbReference>
<comment type="catalytic activity">
    <reaction evidence="9 10">
        <text>tRNA(Gly) + glycine + ATP = glycyl-tRNA(Gly) + AMP + diphosphate</text>
        <dbReference type="Rhea" id="RHEA:16013"/>
        <dbReference type="Rhea" id="RHEA-COMP:9664"/>
        <dbReference type="Rhea" id="RHEA-COMP:9683"/>
        <dbReference type="ChEBI" id="CHEBI:30616"/>
        <dbReference type="ChEBI" id="CHEBI:33019"/>
        <dbReference type="ChEBI" id="CHEBI:57305"/>
        <dbReference type="ChEBI" id="CHEBI:78442"/>
        <dbReference type="ChEBI" id="CHEBI:78522"/>
        <dbReference type="ChEBI" id="CHEBI:456215"/>
        <dbReference type="EC" id="6.1.1.14"/>
    </reaction>
</comment>
<keyword evidence="5 10" id="KW-0547">Nucleotide-binding</keyword>
<dbReference type="PANTHER" id="PTHR30075:SF2">
    <property type="entry name" value="GLYCINE--TRNA LIGASE, CHLOROPLASTIC_MITOCHONDRIAL 2"/>
    <property type="match status" value="1"/>
</dbReference>
<dbReference type="Pfam" id="PF02092">
    <property type="entry name" value="tRNA_synt_2f"/>
    <property type="match status" value="1"/>
</dbReference>
<dbReference type="InterPro" id="IPR006194">
    <property type="entry name" value="Gly-tRNA-synth_heterodimer"/>
</dbReference>
<protein>
    <recommendedName>
        <fullName evidence="10">Glycine--tRNA ligase beta subunit</fullName>
        <ecNumber evidence="10">6.1.1.14</ecNumber>
    </recommendedName>
    <alternativeName>
        <fullName evidence="10">Glycyl-tRNA synthetase beta subunit</fullName>
        <shortName evidence="10">GlyRS</shortName>
    </alternativeName>
</protein>
<comment type="similarity">
    <text evidence="2 10">Belongs to the class-II aminoacyl-tRNA synthetase family.</text>
</comment>
<evidence type="ECO:0000256" key="6">
    <source>
        <dbReference type="ARBA" id="ARBA00022840"/>
    </source>
</evidence>
<accession>A0A368XBJ2</accession>
<proteinExistence type="inferred from homology"/>
<keyword evidence="6 10" id="KW-0067">ATP-binding</keyword>
<dbReference type="InterPro" id="IPR008909">
    <property type="entry name" value="DALR_anticod-bd"/>
</dbReference>
<evidence type="ECO:0000259" key="11">
    <source>
        <dbReference type="Pfam" id="PF05746"/>
    </source>
</evidence>
<evidence type="ECO:0000256" key="10">
    <source>
        <dbReference type="HAMAP-Rule" id="MF_00255"/>
    </source>
</evidence>
<keyword evidence="4 10" id="KW-0436">Ligase</keyword>
<dbReference type="Pfam" id="PF05746">
    <property type="entry name" value="DALR_1"/>
    <property type="match status" value="1"/>
</dbReference>
<dbReference type="SUPFAM" id="SSF109604">
    <property type="entry name" value="HD-domain/PDEase-like"/>
    <property type="match status" value="1"/>
</dbReference>
<dbReference type="NCBIfam" id="TIGR00211">
    <property type="entry name" value="glyS"/>
    <property type="match status" value="1"/>
</dbReference>
<evidence type="ECO:0000256" key="2">
    <source>
        <dbReference type="ARBA" id="ARBA00008226"/>
    </source>
</evidence>
<keyword evidence="13" id="KW-1185">Reference proteome</keyword>
<dbReference type="EC" id="6.1.1.14" evidence="10"/>
<feature type="domain" description="DALR anticodon binding" evidence="11">
    <location>
        <begin position="584"/>
        <end position="683"/>
    </location>
</feature>
<dbReference type="OrthoDB" id="9775440at2"/>
<sequence length="696" mass="79812">MTKSHVLFEVGLEEMPARFLNDVEQQLEKNTKEWLSSLRLTYTKLNTYITPRRFAVTIENIAEKQPDIEEEAKGPAEKIALNEDGSWSKAAIGFSKGQGKTVDDIYFKEVKGTNYVFVKKFIEGQSTDELLVDFKKIILGIQFPKNMRWSNQTLRYIRPIKWLVAMKNTQVIPFEIVGVKTSNISYGHRFLSGEIRIDDSKMYVEKLREAHVIASAEERQEMITDQIEQLEKEKGWKVKVERGLLNEVTHLVEFPTASYGTFDEKFLDIPSEVLITSMQEHQRYFPVESLSGGLLPFFVFVRNGDDHAIKNVAKGNEKVLRARLADAQFFYDEDQKQEIETNVTKLNKTVFQEKLGTIGDKTERVKKITRLIAERLELTPQKIMQAERAASIYKFDLVTNMVNEFTELQGIMGEKYALIHGEDPAVAKAIVEHYLPRHANDNLPESTLGAIISVADKLDTIVGCFAIGLIPSGSQDPYALRRQALGVLEIVKEYDWDFSLENLLIEVKEILIEQGIELTNKEAVVQDLVSFFKARTAYILKELGVSTDLTEALISSELGNISFMVEKAQILRKRRTEEAFKEKQEAFVRVLNIAKKNESPSNIDNTLFENKEEEQLYNKWTEIKPKYYNQLENLQASEALNTLSELTNSIHEFFEDTMVMTENNAIRLNRLNLLTEIAKGINAFADLTKVQWKQQK</sequence>
<evidence type="ECO:0000256" key="8">
    <source>
        <dbReference type="ARBA" id="ARBA00023146"/>
    </source>
</evidence>
<dbReference type="EMBL" id="QPJJ01000011">
    <property type="protein sequence ID" value="RCW65341.1"/>
    <property type="molecule type" value="Genomic_DNA"/>
</dbReference>
<dbReference type="Gene3D" id="1.10.730.10">
    <property type="entry name" value="Isoleucyl-tRNA Synthetase, Domain 1"/>
    <property type="match status" value="1"/>
</dbReference>
<evidence type="ECO:0000256" key="9">
    <source>
        <dbReference type="ARBA" id="ARBA00047937"/>
    </source>
</evidence>
<evidence type="ECO:0000313" key="13">
    <source>
        <dbReference type="Proteomes" id="UP000252585"/>
    </source>
</evidence>
<dbReference type="PANTHER" id="PTHR30075">
    <property type="entry name" value="GLYCYL-TRNA SYNTHETASE"/>
    <property type="match status" value="1"/>
</dbReference>
<evidence type="ECO:0000313" key="12">
    <source>
        <dbReference type="EMBL" id="RCW65341.1"/>
    </source>
</evidence>
<dbReference type="GO" id="GO:0006420">
    <property type="term" value="P:arginyl-tRNA aminoacylation"/>
    <property type="evidence" value="ECO:0007669"/>
    <property type="project" value="InterPro"/>
</dbReference>
<evidence type="ECO:0000256" key="3">
    <source>
        <dbReference type="ARBA" id="ARBA00022490"/>
    </source>
</evidence>
<dbReference type="GO" id="GO:0005524">
    <property type="term" value="F:ATP binding"/>
    <property type="evidence" value="ECO:0007669"/>
    <property type="project" value="UniProtKB-UniRule"/>
</dbReference>
<dbReference type="HAMAP" id="MF_00255">
    <property type="entry name" value="Gly_tRNA_synth_beta"/>
    <property type="match status" value="1"/>
</dbReference>
<evidence type="ECO:0000256" key="5">
    <source>
        <dbReference type="ARBA" id="ARBA00022741"/>
    </source>
</evidence>
<dbReference type="Proteomes" id="UP000252585">
    <property type="component" value="Unassembled WGS sequence"/>
</dbReference>
<comment type="subunit">
    <text evidence="10">Tetramer of two alpha and two beta subunits.</text>
</comment>
<evidence type="ECO:0000256" key="7">
    <source>
        <dbReference type="ARBA" id="ARBA00022917"/>
    </source>
</evidence>
<reference evidence="12 13" key="1">
    <citation type="submission" date="2018-07" db="EMBL/GenBank/DDBJ databases">
        <title>Genomic Encyclopedia of Type Strains, Phase IV (KMG-IV): sequencing the most valuable type-strain genomes for metagenomic binning, comparative biology and taxonomic classification.</title>
        <authorList>
            <person name="Goeker M."/>
        </authorList>
    </citation>
    <scope>NUCLEOTIDE SEQUENCE [LARGE SCALE GENOMIC DNA]</scope>
    <source>
        <strain evidence="12 13">DSM 27696</strain>
    </source>
</reference>
<keyword evidence="3 10" id="KW-0963">Cytoplasm</keyword>
<dbReference type="GO" id="GO:0005829">
    <property type="term" value="C:cytosol"/>
    <property type="evidence" value="ECO:0007669"/>
    <property type="project" value="TreeGrafter"/>
</dbReference>
<dbReference type="GO" id="GO:0006426">
    <property type="term" value="P:glycyl-tRNA aminoacylation"/>
    <property type="evidence" value="ECO:0007669"/>
    <property type="project" value="UniProtKB-UniRule"/>
</dbReference>
<dbReference type="GO" id="GO:0004814">
    <property type="term" value="F:arginine-tRNA ligase activity"/>
    <property type="evidence" value="ECO:0007669"/>
    <property type="project" value="InterPro"/>
</dbReference>
<dbReference type="RefSeq" id="WP_114353632.1">
    <property type="nucleotide sequence ID" value="NZ_QPJJ01000011.1"/>
</dbReference>